<reference evidence="2" key="2">
    <citation type="journal article" date="2018" name="Nat. Commun.">
        <title>Extreme sensitivity to ultraviolet light in the fungal pathogen causing white-nose syndrome of bats.</title>
        <authorList>
            <person name="Palmer J.M."/>
            <person name="Drees K.P."/>
            <person name="Foster J.T."/>
            <person name="Lindner D.L."/>
        </authorList>
    </citation>
    <scope>NUCLEOTIDE SEQUENCE [LARGE SCALE GENOMIC DNA]</scope>
    <source>
        <strain evidence="2">UAMH 10579</strain>
    </source>
</reference>
<dbReference type="Proteomes" id="UP000091956">
    <property type="component" value="Unassembled WGS sequence"/>
</dbReference>
<reference evidence="1 2" key="1">
    <citation type="submission" date="2016-03" db="EMBL/GenBank/DDBJ databases">
        <title>Comparative genomics of Pseudogymnoascus destructans, the fungus causing white-nose syndrome of bats.</title>
        <authorList>
            <person name="Palmer J.M."/>
            <person name="Drees K.P."/>
            <person name="Foster J.T."/>
            <person name="Lindner D.L."/>
        </authorList>
    </citation>
    <scope>NUCLEOTIDE SEQUENCE [LARGE SCALE GENOMIC DNA]</scope>
    <source>
        <strain evidence="1 2">UAMH 10579</strain>
    </source>
</reference>
<gene>
    <name evidence="1" type="ORF">VE01_03989</name>
</gene>
<protein>
    <submittedName>
        <fullName evidence="1">Uncharacterized protein</fullName>
    </submittedName>
</protein>
<name>A0A1B8GQ51_9PEZI</name>
<sequence length="191" mass="21421">MNEVNDGASSQSSSQSPLSLAETGEHTYTEVCYGAEGSIQSINGRDYRTYCYNSKWNGFVGMGYLPTLEECESKYNGYTTSATYGFHWYPGSGACYLFVDKSAQLYVYHYGTNEKIFAIPTSLPAETPLCPLATKEGEVWKINGKLYRLYCRGQAKVDAANIKQLGKASSNITECEEFSRKENGELFHWYQ</sequence>
<keyword evidence="2" id="KW-1185">Reference proteome</keyword>
<proteinExistence type="predicted"/>
<organism evidence="1 2">
    <name type="scientific">Pseudogymnoascus verrucosus</name>
    <dbReference type="NCBI Taxonomy" id="342668"/>
    <lineage>
        <taxon>Eukaryota</taxon>
        <taxon>Fungi</taxon>
        <taxon>Dikarya</taxon>
        <taxon>Ascomycota</taxon>
        <taxon>Pezizomycotina</taxon>
        <taxon>Leotiomycetes</taxon>
        <taxon>Thelebolales</taxon>
        <taxon>Thelebolaceae</taxon>
        <taxon>Pseudogymnoascus</taxon>
    </lineage>
</organism>
<evidence type="ECO:0000313" key="2">
    <source>
        <dbReference type="Proteomes" id="UP000091956"/>
    </source>
</evidence>
<accession>A0A1B8GQ51</accession>
<dbReference type="AlphaFoldDB" id="A0A1B8GQ51"/>
<dbReference type="GeneID" id="28837375"/>
<dbReference type="EMBL" id="KV460219">
    <property type="protein sequence ID" value="OBT97952.2"/>
    <property type="molecule type" value="Genomic_DNA"/>
</dbReference>
<evidence type="ECO:0000313" key="1">
    <source>
        <dbReference type="EMBL" id="OBT97952.2"/>
    </source>
</evidence>
<dbReference type="RefSeq" id="XP_059319809.1">
    <property type="nucleotide sequence ID" value="XM_059463582.1"/>
</dbReference>